<keyword evidence="6" id="KW-1185">Reference proteome</keyword>
<dbReference type="SUPFAM" id="SSF54197">
    <property type="entry name" value="HIT-like"/>
    <property type="match status" value="1"/>
</dbReference>
<dbReference type="RefSeq" id="WP_284383344.1">
    <property type="nucleotide sequence ID" value="NZ_BSNM01000016.1"/>
</dbReference>
<dbReference type="GO" id="GO:0003824">
    <property type="term" value="F:catalytic activity"/>
    <property type="evidence" value="ECO:0007669"/>
    <property type="project" value="InterPro"/>
</dbReference>
<dbReference type="InterPro" id="IPR001310">
    <property type="entry name" value="Histidine_triad_HIT"/>
</dbReference>
<dbReference type="AlphaFoldDB" id="A0AA37W7T1"/>
<reference evidence="5" key="2">
    <citation type="submission" date="2023-01" db="EMBL/GenBank/DDBJ databases">
        <title>Draft genome sequence of Litoribrevibacter albus strain NBRC 110071.</title>
        <authorList>
            <person name="Sun Q."/>
            <person name="Mori K."/>
        </authorList>
    </citation>
    <scope>NUCLEOTIDE SEQUENCE</scope>
    <source>
        <strain evidence="5">NBRC 110071</strain>
    </source>
</reference>
<evidence type="ECO:0000256" key="1">
    <source>
        <dbReference type="PIRSR" id="PIRSR601310-1"/>
    </source>
</evidence>
<evidence type="ECO:0000313" key="6">
    <source>
        <dbReference type="Proteomes" id="UP001161389"/>
    </source>
</evidence>
<dbReference type="InterPro" id="IPR019808">
    <property type="entry name" value="Histidine_triad_CS"/>
</dbReference>
<dbReference type="EMBL" id="BSNM01000016">
    <property type="protein sequence ID" value="GLQ33100.1"/>
    <property type="molecule type" value="Genomic_DNA"/>
</dbReference>
<dbReference type="Gene3D" id="3.30.428.10">
    <property type="entry name" value="HIT-like"/>
    <property type="match status" value="1"/>
</dbReference>
<accession>A0AA37W7T1</accession>
<reference evidence="5" key="1">
    <citation type="journal article" date="2014" name="Int. J. Syst. Evol. Microbiol.">
        <title>Complete genome sequence of Corynebacterium casei LMG S-19264T (=DSM 44701T), isolated from a smear-ripened cheese.</title>
        <authorList>
            <consortium name="US DOE Joint Genome Institute (JGI-PGF)"/>
            <person name="Walter F."/>
            <person name="Albersmeier A."/>
            <person name="Kalinowski J."/>
            <person name="Ruckert C."/>
        </authorList>
    </citation>
    <scope>NUCLEOTIDE SEQUENCE</scope>
    <source>
        <strain evidence="5">NBRC 110071</strain>
    </source>
</reference>
<comment type="caution">
    <text evidence="5">The sequence shown here is derived from an EMBL/GenBank/DDBJ whole genome shotgun (WGS) entry which is preliminary data.</text>
</comment>
<protein>
    <submittedName>
        <fullName evidence="5">HIT family protein</fullName>
    </submittedName>
</protein>
<evidence type="ECO:0000256" key="2">
    <source>
        <dbReference type="PIRSR" id="PIRSR601310-3"/>
    </source>
</evidence>
<evidence type="ECO:0000259" key="4">
    <source>
        <dbReference type="PROSITE" id="PS51084"/>
    </source>
</evidence>
<evidence type="ECO:0000256" key="3">
    <source>
        <dbReference type="PROSITE-ProRule" id="PRU00464"/>
    </source>
</evidence>
<feature type="domain" description="HIT" evidence="4">
    <location>
        <begin position="4"/>
        <end position="112"/>
    </location>
</feature>
<dbReference type="GO" id="GO:0009117">
    <property type="term" value="P:nucleotide metabolic process"/>
    <property type="evidence" value="ECO:0007669"/>
    <property type="project" value="TreeGrafter"/>
</dbReference>
<dbReference type="PANTHER" id="PTHR46648:SF1">
    <property type="entry name" value="ADENOSINE 5'-MONOPHOSPHORAMIDASE HNT1"/>
    <property type="match status" value="1"/>
</dbReference>
<gene>
    <name evidence="5" type="ORF">GCM10007876_35790</name>
</gene>
<feature type="active site" description="Tele-AMP-histidine intermediate" evidence="1">
    <location>
        <position position="99"/>
    </location>
</feature>
<dbReference type="InterPro" id="IPR011146">
    <property type="entry name" value="HIT-like"/>
</dbReference>
<organism evidence="5 6">
    <name type="scientific">Litoribrevibacter albus</name>
    <dbReference type="NCBI Taxonomy" id="1473156"/>
    <lineage>
        <taxon>Bacteria</taxon>
        <taxon>Pseudomonadati</taxon>
        <taxon>Pseudomonadota</taxon>
        <taxon>Gammaproteobacteria</taxon>
        <taxon>Oceanospirillales</taxon>
        <taxon>Oceanospirillaceae</taxon>
        <taxon>Litoribrevibacter</taxon>
    </lineage>
</organism>
<evidence type="ECO:0000313" key="5">
    <source>
        <dbReference type="EMBL" id="GLQ33100.1"/>
    </source>
</evidence>
<dbReference type="PRINTS" id="PR00332">
    <property type="entry name" value="HISTRIAD"/>
</dbReference>
<dbReference type="PANTHER" id="PTHR46648">
    <property type="entry name" value="HIT FAMILY PROTEIN 1"/>
    <property type="match status" value="1"/>
</dbReference>
<dbReference type="Pfam" id="PF01230">
    <property type="entry name" value="HIT"/>
    <property type="match status" value="1"/>
</dbReference>
<sequence length="145" mass="16419">MSCIFCQINQEQIPSHTIYQDDHCRAIVDKFPLSPGHVIVLSKTHQGSVDDLPETELTAMWSAARRISKAMKAADNSVKDVHFLINDGPAANQHVPHVHLHVIPRYGWDLGMLPVRFMTRFVNPLNHWGRSKESAQWAESLSTQL</sequence>
<proteinExistence type="predicted"/>
<dbReference type="Proteomes" id="UP001161389">
    <property type="component" value="Unassembled WGS sequence"/>
</dbReference>
<name>A0AA37W7T1_9GAMM</name>
<dbReference type="PROSITE" id="PS51084">
    <property type="entry name" value="HIT_2"/>
    <property type="match status" value="1"/>
</dbReference>
<dbReference type="PROSITE" id="PS00892">
    <property type="entry name" value="HIT_1"/>
    <property type="match status" value="1"/>
</dbReference>
<dbReference type="InterPro" id="IPR036265">
    <property type="entry name" value="HIT-like_sf"/>
</dbReference>
<feature type="short sequence motif" description="Histidine triad motif" evidence="2 3">
    <location>
        <begin position="97"/>
        <end position="101"/>
    </location>
</feature>